<feature type="domain" description="Glycosyltransferase subfamily 4-like N-terminal" evidence="2">
    <location>
        <begin position="14"/>
        <end position="175"/>
    </location>
</feature>
<keyword evidence="4" id="KW-1185">Reference proteome</keyword>
<gene>
    <name evidence="3" type="ORF">soil367_10300</name>
</gene>
<proteinExistence type="predicted"/>
<dbReference type="InterPro" id="IPR001296">
    <property type="entry name" value="Glyco_trans_1"/>
</dbReference>
<reference evidence="3 4" key="1">
    <citation type="submission" date="2018-07" db="EMBL/GenBank/DDBJ databases">
        <title>Marsedoiliclastica nanhaica gen. nov. sp. nov., a novel marine hydrocarbonoclastic bacterium isolated from an in-situ enriched hydrocarbon-degrading consortium in deep-sea sediment.</title>
        <authorList>
            <person name="Dong C."/>
            <person name="Ma T."/>
            <person name="Liu R."/>
            <person name="Shao Z."/>
        </authorList>
    </citation>
    <scope>NUCLEOTIDE SEQUENCE [LARGE SCALE GENOMIC DNA]</scope>
    <source>
        <strain evidence="4">soil36-7</strain>
    </source>
</reference>
<sequence>MKVLHLIDSGGLYGAEKVLLALVKEQQRQGLEPMILSAGSPDIAEKAIEAEAVRLGLPVKPWRMRPGLNMGETRKILDWAKAQGFTLLHSHGYKFNILLALQRRNTKGFATITTLHGYVHARRYSKMWVYELLDRWAIRTFDAVVLVGEAMKSEIGGSKRLQRTARVILNGLDVEGLQKKAETPLDARLLAFCQKHTPLIVGVGRLSREKGFDILLEAFPELKRHYPEAGLLIVGEGNQRLILEGLVESLGIEECVLMPGFTDTIPSLLRCAAVLAMPSRTEGLPVTLLEAMSIGTPIVASAVGAIPQTLSQGKGGRVIEEVTAGTLSDELQVVLSDETGAQARANWAKEEVAGNFSATAMADQYQVVYQGIQHS</sequence>
<dbReference type="Pfam" id="PF00534">
    <property type="entry name" value="Glycos_transf_1"/>
    <property type="match status" value="1"/>
</dbReference>
<dbReference type="RefSeq" id="WP_136549015.1">
    <property type="nucleotide sequence ID" value="NZ_CP031093.1"/>
</dbReference>
<dbReference type="InterPro" id="IPR028098">
    <property type="entry name" value="Glyco_trans_4-like_N"/>
</dbReference>
<accession>A0A4P7XIE8</accession>
<keyword evidence="3" id="KW-0808">Transferase</keyword>
<dbReference type="InterPro" id="IPR050194">
    <property type="entry name" value="Glycosyltransferase_grp1"/>
</dbReference>
<feature type="domain" description="Glycosyl transferase family 1" evidence="1">
    <location>
        <begin position="197"/>
        <end position="349"/>
    </location>
</feature>
<dbReference type="PANTHER" id="PTHR45947:SF3">
    <property type="entry name" value="SULFOQUINOVOSYL TRANSFERASE SQD2"/>
    <property type="match status" value="1"/>
</dbReference>
<dbReference type="KEGG" id="hmi:soil367_10300"/>
<organism evidence="3 4">
    <name type="scientific">Hydrocarboniclastica marina</name>
    <dbReference type="NCBI Taxonomy" id="2259620"/>
    <lineage>
        <taxon>Bacteria</taxon>
        <taxon>Pseudomonadati</taxon>
        <taxon>Pseudomonadota</taxon>
        <taxon>Gammaproteobacteria</taxon>
        <taxon>Alteromonadales</taxon>
        <taxon>Alteromonadaceae</taxon>
        <taxon>Hydrocarboniclastica</taxon>
    </lineage>
</organism>
<dbReference type="OrthoDB" id="9768937at2"/>
<dbReference type="SUPFAM" id="SSF53756">
    <property type="entry name" value="UDP-Glycosyltransferase/glycogen phosphorylase"/>
    <property type="match status" value="1"/>
</dbReference>
<evidence type="ECO:0000259" key="2">
    <source>
        <dbReference type="Pfam" id="PF13439"/>
    </source>
</evidence>
<evidence type="ECO:0000313" key="3">
    <source>
        <dbReference type="EMBL" id="QCF26294.1"/>
    </source>
</evidence>
<dbReference type="Proteomes" id="UP000298049">
    <property type="component" value="Chromosome"/>
</dbReference>
<dbReference type="Gene3D" id="3.40.50.2000">
    <property type="entry name" value="Glycogen Phosphorylase B"/>
    <property type="match status" value="2"/>
</dbReference>
<dbReference type="AlphaFoldDB" id="A0A4P7XIE8"/>
<evidence type="ECO:0000259" key="1">
    <source>
        <dbReference type="Pfam" id="PF00534"/>
    </source>
</evidence>
<name>A0A4P7XIE8_9ALTE</name>
<protein>
    <submittedName>
        <fullName evidence="3">Glycosyltransferase</fullName>
    </submittedName>
</protein>
<dbReference type="PANTHER" id="PTHR45947">
    <property type="entry name" value="SULFOQUINOVOSYL TRANSFERASE SQD2"/>
    <property type="match status" value="1"/>
</dbReference>
<dbReference type="EMBL" id="CP031093">
    <property type="protein sequence ID" value="QCF26294.1"/>
    <property type="molecule type" value="Genomic_DNA"/>
</dbReference>
<dbReference type="CDD" id="cd03811">
    <property type="entry name" value="GT4_GT28_WabH-like"/>
    <property type="match status" value="1"/>
</dbReference>
<dbReference type="Pfam" id="PF13439">
    <property type="entry name" value="Glyco_transf_4"/>
    <property type="match status" value="1"/>
</dbReference>
<dbReference type="GO" id="GO:0016758">
    <property type="term" value="F:hexosyltransferase activity"/>
    <property type="evidence" value="ECO:0007669"/>
    <property type="project" value="TreeGrafter"/>
</dbReference>
<evidence type="ECO:0000313" key="4">
    <source>
        <dbReference type="Proteomes" id="UP000298049"/>
    </source>
</evidence>